<keyword evidence="16" id="KW-1185">Reference proteome</keyword>
<gene>
    <name evidence="15" type="ORF">SKC38_00795</name>
</gene>
<dbReference type="Gene3D" id="3.90.870.10">
    <property type="entry name" value="DHBP synthase"/>
    <property type="match status" value="1"/>
</dbReference>
<organism evidence="15 16">
    <name type="scientific">Aquirufa echingensis</name>
    <dbReference type="NCBI Taxonomy" id="3096516"/>
    <lineage>
        <taxon>Bacteria</taxon>
        <taxon>Pseudomonadati</taxon>
        <taxon>Bacteroidota</taxon>
        <taxon>Cytophagia</taxon>
        <taxon>Cytophagales</taxon>
        <taxon>Flectobacillaceae</taxon>
        <taxon>Aquirufa</taxon>
    </lineage>
</organism>
<keyword evidence="5 13" id="KW-0963">Cytoplasm</keyword>
<comment type="subcellular location">
    <subcellularLocation>
        <location evidence="1 13">Cytoplasm</location>
    </subcellularLocation>
</comment>
<keyword evidence="7 13" id="KW-0819">tRNA processing</keyword>
<dbReference type="InterPro" id="IPR038385">
    <property type="entry name" value="Sua5/YwlC_C"/>
</dbReference>
<evidence type="ECO:0000313" key="16">
    <source>
        <dbReference type="Proteomes" id="UP001598114"/>
    </source>
</evidence>
<sequence>MITKDLSIICERLKQGDLIGLPTETVYGLAANLFNSEAVSSIFRTKNRPTTNPIIVHVASISQARALVKRFPEKATLLAKHFWPGPLTMILPKNQTVSGLVTAEQENVAIRIPNHQTALSLLNQLDFPLVAPSANPFNRISPTTAEHVESYFPAIYTLDGGPCTSGVESTIVGFEGDEVVLLRHGAISIESIEAQVGRILNRTAASEHASLPGQHKKHYAPTCSLIVTYEPLFMLSTVKQKKVGILWFKSVQIESIHVEVNLVLAPSGDLAEAAQNLFSALHTLDKMGLDLIIVERLPAHGLGNTINDRLDRAATQ</sequence>
<dbReference type="PIRSF" id="PIRSF004930">
    <property type="entry name" value="Tln_factor_SUA5"/>
    <property type="match status" value="1"/>
</dbReference>
<comment type="catalytic activity">
    <reaction evidence="12 13">
        <text>L-threonine + hydrogencarbonate + ATP = L-threonylcarbamoyladenylate + diphosphate + H2O</text>
        <dbReference type="Rhea" id="RHEA:36407"/>
        <dbReference type="ChEBI" id="CHEBI:15377"/>
        <dbReference type="ChEBI" id="CHEBI:17544"/>
        <dbReference type="ChEBI" id="CHEBI:30616"/>
        <dbReference type="ChEBI" id="CHEBI:33019"/>
        <dbReference type="ChEBI" id="CHEBI:57926"/>
        <dbReference type="ChEBI" id="CHEBI:73682"/>
        <dbReference type="EC" id="2.7.7.87"/>
    </reaction>
</comment>
<evidence type="ECO:0000256" key="6">
    <source>
        <dbReference type="ARBA" id="ARBA00022679"/>
    </source>
</evidence>
<dbReference type="PROSITE" id="PS51163">
    <property type="entry name" value="YRDC"/>
    <property type="match status" value="1"/>
</dbReference>
<dbReference type="InterPro" id="IPR006070">
    <property type="entry name" value="Sua5-like_dom"/>
</dbReference>
<evidence type="ECO:0000256" key="4">
    <source>
        <dbReference type="ARBA" id="ARBA00015492"/>
    </source>
</evidence>
<dbReference type="InterPro" id="IPR010923">
    <property type="entry name" value="T(6)A37_SUA5"/>
</dbReference>
<keyword evidence="8 13" id="KW-0548">Nucleotidyltransferase</keyword>
<evidence type="ECO:0000256" key="2">
    <source>
        <dbReference type="ARBA" id="ARBA00007663"/>
    </source>
</evidence>
<dbReference type="EC" id="2.7.7.87" evidence="3 13"/>
<dbReference type="Proteomes" id="UP001598114">
    <property type="component" value="Unassembled WGS sequence"/>
</dbReference>
<protein>
    <recommendedName>
        <fullName evidence="4 13">Threonylcarbamoyl-AMP synthase</fullName>
        <shortName evidence="13">TC-AMP synthase</shortName>
        <ecNumber evidence="3 13">2.7.7.87</ecNumber>
    </recommendedName>
    <alternativeName>
        <fullName evidence="11 13">L-threonylcarbamoyladenylate synthase</fullName>
    </alternativeName>
</protein>
<dbReference type="SUPFAM" id="SSF55821">
    <property type="entry name" value="YrdC/RibB"/>
    <property type="match status" value="1"/>
</dbReference>
<evidence type="ECO:0000256" key="7">
    <source>
        <dbReference type="ARBA" id="ARBA00022694"/>
    </source>
</evidence>
<evidence type="ECO:0000256" key="12">
    <source>
        <dbReference type="ARBA" id="ARBA00048366"/>
    </source>
</evidence>
<evidence type="ECO:0000259" key="14">
    <source>
        <dbReference type="PROSITE" id="PS51163"/>
    </source>
</evidence>
<keyword evidence="9 13" id="KW-0547">Nucleotide-binding</keyword>
<dbReference type="PANTHER" id="PTHR17490:SF16">
    <property type="entry name" value="THREONYLCARBAMOYL-AMP SYNTHASE"/>
    <property type="match status" value="1"/>
</dbReference>
<comment type="caution">
    <text evidence="15">The sequence shown here is derived from an EMBL/GenBank/DDBJ whole genome shotgun (WGS) entry which is preliminary data.</text>
</comment>
<name>A0ABW6CYL5_9BACT</name>
<accession>A0ABW6CYL5</accession>
<dbReference type="Pfam" id="PF03481">
    <property type="entry name" value="Sua5_C"/>
    <property type="match status" value="1"/>
</dbReference>
<dbReference type="InterPro" id="IPR005145">
    <property type="entry name" value="Sua5_C"/>
</dbReference>
<dbReference type="PANTHER" id="PTHR17490">
    <property type="entry name" value="SUA5"/>
    <property type="match status" value="1"/>
</dbReference>
<evidence type="ECO:0000256" key="10">
    <source>
        <dbReference type="ARBA" id="ARBA00022840"/>
    </source>
</evidence>
<keyword evidence="6 13" id="KW-0808">Transferase</keyword>
<dbReference type="NCBIfam" id="TIGR00057">
    <property type="entry name" value="L-threonylcarbamoyladenylate synthase"/>
    <property type="match status" value="1"/>
</dbReference>
<dbReference type="EMBL" id="JBBKYA010000001">
    <property type="protein sequence ID" value="MFD3274761.1"/>
    <property type="molecule type" value="Genomic_DNA"/>
</dbReference>
<proteinExistence type="inferred from homology"/>
<dbReference type="InterPro" id="IPR017945">
    <property type="entry name" value="DHBP_synth_RibB-like_a/b_dom"/>
</dbReference>
<evidence type="ECO:0000256" key="13">
    <source>
        <dbReference type="PIRNR" id="PIRNR004930"/>
    </source>
</evidence>
<dbReference type="Gene3D" id="3.40.50.11030">
    <property type="entry name" value="Threonylcarbamoyl-AMP synthase, C-terminal domain"/>
    <property type="match status" value="1"/>
</dbReference>
<evidence type="ECO:0000256" key="8">
    <source>
        <dbReference type="ARBA" id="ARBA00022695"/>
    </source>
</evidence>
<dbReference type="InterPro" id="IPR050156">
    <property type="entry name" value="TC-AMP_synthase_SUA5"/>
</dbReference>
<dbReference type="Pfam" id="PF01300">
    <property type="entry name" value="Sua5_yciO_yrdC"/>
    <property type="match status" value="1"/>
</dbReference>
<keyword evidence="10 13" id="KW-0067">ATP-binding</keyword>
<reference evidence="15 16" key="1">
    <citation type="submission" date="2024-03" db="EMBL/GenBank/DDBJ databases">
        <title>Aquirufa genome sequencing.</title>
        <authorList>
            <person name="Pitt A."/>
            <person name="Hahn M.W."/>
        </authorList>
    </citation>
    <scope>NUCLEOTIDE SEQUENCE [LARGE SCALE GENOMIC DNA]</scope>
    <source>
        <strain evidence="15 16">PLAD-142S6K</strain>
    </source>
</reference>
<comment type="similarity">
    <text evidence="2 13">Belongs to the SUA5 family.</text>
</comment>
<evidence type="ECO:0000256" key="3">
    <source>
        <dbReference type="ARBA" id="ARBA00012584"/>
    </source>
</evidence>
<evidence type="ECO:0000256" key="9">
    <source>
        <dbReference type="ARBA" id="ARBA00022741"/>
    </source>
</evidence>
<evidence type="ECO:0000256" key="5">
    <source>
        <dbReference type="ARBA" id="ARBA00022490"/>
    </source>
</evidence>
<dbReference type="RefSeq" id="WP_377974255.1">
    <property type="nucleotide sequence ID" value="NZ_JBBKYA010000001.1"/>
</dbReference>
<evidence type="ECO:0000313" key="15">
    <source>
        <dbReference type="EMBL" id="MFD3274761.1"/>
    </source>
</evidence>
<evidence type="ECO:0000256" key="1">
    <source>
        <dbReference type="ARBA" id="ARBA00004496"/>
    </source>
</evidence>
<dbReference type="GO" id="GO:0061710">
    <property type="term" value="F:L-threonylcarbamoyladenylate synthase"/>
    <property type="evidence" value="ECO:0007669"/>
    <property type="project" value="UniProtKB-EC"/>
</dbReference>
<evidence type="ECO:0000256" key="11">
    <source>
        <dbReference type="ARBA" id="ARBA00029774"/>
    </source>
</evidence>
<comment type="function">
    <text evidence="13">Required for the formation of a threonylcarbamoyl group on adenosine at position 37 (t(6)A37) in tRNAs that read codons beginning with adenine.</text>
</comment>
<feature type="domain" description="YrdC-like" evidence="14">
    <location>
        <begin position="3"/>
        <end position="187"/>
    </location>
</feature>